<feature type="region of interest" description="Disordered" evidence="1">
    <location>
        <begin position="23"/>
        <end position="46"/>
    </location>
</feature>
<dbReference type="Proteomes" id="UP000886602">
    <property type="component" value="Unassembled WGS sequence"/>
</dbReference>
<accession>A0A9D7IGT5</accession>
<organism evidence="2 3">
    <name type="scientific">Candidatus Propionivibrio dominans</name>
    <dbReference type="NCBI Taxonomy" id="2954373"/>
    <lineage>
        <taxon>Bacteria</taxon>
        <taxon>Pseudomonadati</taxon>
        <taxon>Pseudomonadota</taxon>
        <taxon>Betaproteobacteria</taxon>
        <taxon>Rhodocyclales</taxon>
        <taxon>Rhodocyclaceae</taxon>
        <taxon>Propionivibrio</taxon>
    </lineage>
</organism>
<comment type="caution">
    <text evidence="2">The sequence shown here is derived from an EMBL/GenBank/DDBJ whole genome shotgun (WGS) entry which is preliminary data.</text>
</comment>
<gene>
    <name evidence="2" type="ORF">IPJ48_03755</name>
</gene>
<evidence type="ECO:0000313" key="3">
    <source>
        <dbReference type="Proteomes" id="UP000886602"/>
    </source>
</evidence>
<reference evidence="2" key="1">
    <citation type="submission" date="2020-10" db="EMBL/GenBank/DDBJ databases">
        <title>Connecting structure to function with the recovery of over 1000 high-quality activated sludge metagenome-assembled genomes encoding full-length rRNA genes using long-read sequencing.</title>
        <authorList>
            <person name="Singleton C.M."/>
            <person name="Petriglieri F."/>
            <person name="Kristensen J.M."/>
            <person name="Kirkegaard R.H."/>
            <person name="Michaelsen T.Y."/>
            <person name="Andersen M.H."/>
            <person name="Karst S.M."/>
            <person name="Dueholm M.S."/>
            <person name="Nielsen P.H."/>
            <person name="Albertsen M."/>
        </authorList>
    </citation>
    <scope>NUCLEOTIDE SEQUENCE</scope>
    <source>
        <strain evidence="2">EsbW_18-Q3-R4-48_MAXAC.044</strain>
    </source>
</reference>
<dbReference type="AlphaFoldDB" id="A0A9D7IGT5"/>
<proteinExistence type="predicted"/>
<name>A0A9D7IGT5_9RHOO</name>
<evidence type="ECO:0000256" key="1">
    <source>
        <dbReference type="SAM" id="MobiDB-lite"/>
    </source>
</evidence>
<dbReference type="EMBL" id="JADJNC010000005">
    <property type="protein sequence ID" value="MBK7422269.1"/>
    <property type="molecule type" value="Genomic_DNA"/>
</dbReference>
<evidence type="ECO:0000313" key="2">
    <source>
        <dbReference type="EMBL" id="MBK7422269.1"/>
    </source>
</evidence>
<protein>
    <submittedName>
        <fullName evidence="2">Uncharacterized protein</fullName>
    </submittedName>
</protein>
<sequence>MKFIIPQPLKSEHETLHERLRRATGAGGEVGQAAKTNGAPDASAFPQENQMALPPLGLLEALARGEMNDEMAAVLELTDRLEAELPQMMEEHRSKGWVRAIVIEHADNPSLIVMPVQLRHEHPSSP</sequence>